<name>A0A8J7UHR4_9HYPH</name>
<proteinExistence type="predicted"/>
<reference evidence="1" key="1">
    <citation type="submission" date="2021-03" db="EMBL/GenBank/DDBJ databases">
        <title>Genome sequencing and assembly of Tianweitania sediminis.</title>
        <authorList>
            <person name="Chhetri G."/>
        </authorList>
    </citation>
    <scope>NUCLEOTIDE SEQUENCE</scope>
    <source>
        <strain evidence="1">Z8</strain>
    </source>
</reference>
<dbReference type="Proteomes" id="UP000666240">
    <property type="component" value="Unassembled WGS sequence"/>
</dbReference>
<comment type="caution">
    <text evidence="1">The sequence shown here is derived from an EMBL/GenBank/DDBJ whole genome shotgun (WGS) entry which is preliminary data.</text>
</comment>
<evidence type="ECO:0000313" key="2">
    <source>
        <dbReference type="Proteomes" id="UP000666240"/>
    </source>
</evidence>
<protein>
    <submittedName>
        <fullName evidence="1">Uncharacterized protein</fullName>
    </submittedName>
</protein>
<keyword evidence="2" id="KW-1185">Reference proteome</keyword>
<gene>
    <name evidence="1" type="ORF">J5Y06_12505</name>
</gene>
<evidence type="ECO:0000313" key="1">
    <source>
        <dbReference type="EMBL" id="MBP0439474.1"/>
    </source>
</evidence>
<accession>A0A8J7UHR4</accession>
<sequence length="119" mass="13694">MVTLNPYSEEERLQAMLASCYAAVQTGFRHLALRHIINPPHEWFDAALARQIAIHILAVRFDVPKRRIVAMQARQRTSINFAVIAIDTRLDDPMFERAYRRMSDRAVEIFDAKINKAAA</sequence>
<organism evidence="1 2">
    <name type="scientific">Tianweitania sediminis</name>
    <dbReference type="NCBI Taxonomy" id="1502156"/>
    <lineage>
        <taxon>Bacteria</taxon>
        <taxon>Pseudomonadati</taxon>
        <taxon>Pseudomonadota</taxon>
        <taxon>Alphaproteobacteria</taxon>
        <taxon>Hyphomicrobiales</taxon>
        <taxon>Phyllobacteriaceae</taxon>
        <taxon>Tianweitania</taxon>
    </lineage>
</organism>
<dbReference type="AlphaFoldDB" id="A0A8J7UHR4"/>
<dbReference type="EMBL" id="JAGIYY010000003">
    <property type="protein sequence ID" value="MBP0439474.1"/>
    <property type="molecule type" value="Genomic_DNA"/>
</dbReference>